<protein>
    <submittedName>
        <fullName evidence="2">Uncharacterized protein</fullName>
    </submittedName>
</protein>
<reference evidence="2 3" key="1">
    <citation type="submission" date="2023-12" db="EMBL/GenBank/DDBJ databases">
        <title>Novel species of the genus Arcicella isolated from rivers.</title>
        <authorList>
            <person name="Lu H."/>
        </authorList>
    </citation>
    <scope>NUCLEOTIDE SEQUENCE [LARGE SCALE GENOMIC DNA]</scope>
    <source>
        <strain evidence="2 3">DC2W</strain>
    </source>
</reference>
<feature type="transmembrane region" description="Helical" evidence="1">
    <location>
        <begin position="43"/>
        <end position="60"/>
    </location>
</feature>
<accession>A0ABU5S9W2</accession>
<sequence length="69" mass="8117">MKTQHSTRIFSALSFVLAFYLAKYPNGFETIKIWLKNYDTLDILWYVFGVFSGILTVYLSNKFEVKLKP</sequence>
<proteinExistence type="predicted"/>
<evidence type="ECO:0000313" key="2">
    <source>
        <dbReference type="EMBL" id="MEA5405272.1"/>
    </source>
</evidence>
<organism evidence="2 3">
    <name type="scientific">Arcicella gelida</name>
    <dbReference type="NCBI Taxonomy" id="2984195"/>
    <lineage>
        <taxon>Bacteria</taxon>
        <taxon>Pseudomonadati</taxon>
        <taxon>Bacteroidota</taxon>
        <taxon>Cytophagia</taxon>
        <taxon>Cytophagales</taxon>
        <taxon>Flectobacillaceae</taxon>
        <taxon>Arcicella</taxon>
    </lineage>
</organism>
<evidence type="ECO:0000313" key="3">
    <source>
        <dbReference type="Proteomes" id="UP001303899"/>
    </source>
</evidence>
<dbReference type="RefSeq" id="WP_323698686.1">
    <property type="nucleotide sequence ID" value="NZ_JAYGIL010000033.1"/>
</dbReference>
<name>A0ABU5S9W2_9BACT</name>
<dbReference type="EMBL" id="JAYGIL010000033">
    <property type="protein sequence ID" value="MEA5405272.1"/>
    <property type="molecule type" value="Genomic_DNA"/>
</dbReference>
<keyword evidence="1" id="KW-1133">Transmembrane helix</keyword>
<comment type="caution">
    <text evidence="2">The sequence shown here is derived from an EMBL/GenBank/DDBJ whole genome shotgun (WGS) entry which is preliminary data.</text>
</comment>
<keyword evidence="3" id="KW-1185">Reference proteome</keyword>
<gene>
    <name evidence="2" type="ORF">VB776_20210</name>
</gene>
<keyword evidence="1" id="KW-0472">Membrane</keyword>
<evidence type="ECO:0000256" key="1">
    <source>
        <dbReference type="SAM" id="Phobius"/>
    </source>
</evidence>
<dbReference type="Proteomes" id="UP001303899">
    <property type="component" value="Unassembled WGS sequence"/>
</dbReference>
<keyword evidence="1" id="KW-0812">Transmembrane</keyword>